<dbReference type="Pfam" id="PF10706">
    <property type="entry name" value="Aminoglyc_resit"/>
    <property type="match status" value="1"/>
</dbReference>
<name>A0ABQ4BG67_9ACTN</name>
<protein>
    <recommendedName>
        <fullName evidence="3">Aminoglycoside adenylyltransferase</fullName>
    </recommendedName>
</protein>
<accession>A0ABQ4BG67</accession>
<evidence type="ECO:0000313" key="2">
    <source>
        <dbReference type="Proteomes" id="UP000624709"/>
    </source>
</evidence>
<reference evidence="1 2" key="1">
    <citation type="submission" date="2021-01" db="EMBL/GenBank/DDBJ databases">
        <title>Whole genome shotgun sequence of Actinoplanes palleronii NBRC 14916.</title>
        <authorList>
            <person name="Komaki H."/>
            <person name="Tamura T."/>
        </authorList>
    </citation>
    <scope>NUCLEOTIDE SEQUENCE [LARGE SCALE GENOMIC DNA]</scope>
    <source>
        <strain evidence="1 2">NBRC 14916</strain>
    </source>
</reference>
<organism evidence="1 2">
    <name type="scientific">Actinoplanes palleronii</name>
    <dbReference type="NCBI Taxonomy" id="113570"/>
    <lineage>
        <taxon>Bacteria</taxon>
        <taxon>Bacillati</taxon>
        <taxon>Actinomycetota</taxon>
        <taxon>Actinomycetes</taxon>
        <taxon>Micromonosporales</taxon>
        <taxon>Micromonosporaceae</taxon>
        <taxon>Actinoplanes</taxon>
    </lineage>
</organism>
<evidence type="ECO:0008006" key="3">
    <source>
        <dbReference type="Google" id="ProtNLM"/>
    </source>
</evidence>
<gene>
    <name evidence="1" type="ORF">Apa02nite_057900</name>
</gene>
<keyword evidence="2" id="KW-1185">Reference proteome</keyword>
<dbReference type="InterPro" id="IPR019646">
    <property type="entry name" value="Aminoglyc_AdlTrfase"/>
</dbReference>
<evidence type="ECO:0000313" key="1">
    <source>
        <dbReference type="EMBL" id="GIE69682.1"/>
    </source>
</evidence>
<comment type="caution">
    <text evidence="1">The sequence shown here is derived from an EMBL/GenBank/DDBJ whole genome shotgun (WGS) entry which is preliminary data.</text>
</comment>
<dbReference type="Proteomes" id="UP000624709">
    <property type="component" value="Unassembled WGS sequence"/>
</dbReference>
<dbReference type="Gene3D" id="3.30.460.40">
    <property type="match status" value="1"/>
</dbReference>
<dbReference type="EMBL" id="BOMS01000091">
    <property type="protein sequence ID" value="GIE69682.1"/>
    <property type="molecule type" value="Genomic_DNA"/>
</dbReference>
<sequence>MGYRPAVTDRAMDGTGGRQLAAIAELVGLARGLGVAVWLRGGWAMDFYLGVVTRAHVDVDWFVREGEVVRLAEALVAGGWVLLPEPPHDRQMDLVKGDVEQSLTLVGHDEAGRPVVPAGPWAGEPWPEAMLDGPPGTLAGITCPIVGVEAQIEIKRMFPVWNPALARRPKDAADIARLEAALEVRSQDGRTTRKS</sequence>
<proteinExistence type="predicted"/>